<dbReference type="InterPro" id="IPR020103">
    <property type="entry name" value="PsdUridine_synth_cat_dom_sf"/>
</dbReference>
<dbReference type="InterPro" id="IPR000748">
    <property type="entry name" value="PsdUridine_synth_RsuA/RluB/E/F"/>
</dbReference>
<evidence type="ECO:0000256" key="2">
    <source>
        <dbReference type="ARBA" id="ARBA00023235"/>
    </source>
</evidence>
<evidence type="ECO:0000259" key="3">
    <source>
        <dbReference type="SMART" id="SM00363"/>
    </source>
</evidence>
<dbReference type="PANTHER" id="PTHR47683">
    <property type="entry name" value="PSEUDOURIDINE SYNTHASE FAMILY PROTEIN-RELATED"/>
    <property type="match status" value="1"/>
</dbReference>
<dbReference type="NCBIfam" id="TIGR00093">
    <property type="entry name" value="pseudouridine synthase"/>
    <property type="match status" value="1"/>
</dbReference>
<protein>
    <recommendedName>
        <fullName evidence="3">RNA-binding S4 domain-containing protein</fullName>
    </recommendedName>
</protein>
<dbReference type="GO" id="GO:0009982">
    <property type="term" value="F:pseudouridine synthase activity"/>
    <property type="evidence" value="ECO:0007669"/>
    <property type="project" value="InterPro"/>
</dbReference>
<keyword evidence="2" id="KW-0413">Isomerase</keyword>
<dbReference type="InterPro" id="IPR036986">
    <property type="entry name" value="S4_RNA-bd_sf"/>
</dbReference>
<gene>
    <name evidence="4" type="ORF">METZ01_LOCUS208428</name>
</gene>
<dbReference type="GO" id="GO:0001522">
    <property type="term" value="P:pseudouridine synthesis"/>
    <property type="evidence" value="ECO:0007669"/>
    <property type="project" value="InterPro"/>
</dbReference>
<dbReference type="SMART" id="SM00363">
    <property type="entry name" value="S4"/>
    <property type="match status" value="1"/>
</dbReference>
<dbReference type="SUPFAM" id="SSF55120">
    <property type="entry name" value="Pseudouridine synthase"/>
    <property type="match status" value="1"/>
</dbReference>
<dbReference type="GO" id="GO:0003723">
    <property type="term" value="F:RNA binding"/>
    <property type="evidence" value="ECO:0007669"/>
    <property type="project" value="InterPro"/>
</dbReference>
<comment type="similarity">
    <text evidence="1">Belongs to the pseudouridine synthase RsuA family.</text>
</comment>
<accession>A0A382EZN0</accession>
<evidence type="ECO:0000313" key="4">
    <source>
        <dbReference type="EMBL" id="SVB55574.1"/>
    </source>
</evidence>
<dbReference type="Pfam" id="PF00849">
    <property type="entry name" value="PseudoU_synth_2"/>
    <property type="match status" value="1"/>
</dbReference>
<sequence>MVRLQKFLAQAGIASRRASEVIIREGRVEVNGHTVTRQGIQIDPVADVVSVDGQMIQPLRHHYVAVHKPRGVLCTRKDERQRTILGDLLPADWDLKPVGRLDRDSEGLIFATNDGEFALRITHPRHGVTKVYQVEVEGKVPNRTLRLLTRGVEHRGQILRAQKATLLSTARLRSIVELELTEGKNREIRRMFATQEITIIRLVRMQIGNVKLGELPTGKWRTLTETEIETLQRT</sequence>
<dbReference type="PANTHER" id="PTHR47683:SF2">
    <property type="entry name" value="RNA-BINDING S4 DOMAIN-CONTAINING PROTEIN"/>
    <property type="match status" value="1"/>
</dbReference>
<dbReference type="PROSITE" id="PS50889">
    <property type="entry name" value="S4"/>
    <property type="match status" value="1"/>
</dbReference>
<dbReference type="InterPro" id="IPR006145">
    <property type="entry name" value="PsdUridine_synth_RsuA/RluA"/>
</dbReference>
<dbReference type="InterPro" id="IPR050343">
    <property type="entry name" value="RsuA_PseudoU_synthase"/>
</dbReference>
<dbReference type="Gene3D" id="3.30.70.1560">
    <property type="entry name" value="Alpha-L RNA-binding motif"/>
    <property type="match status" value="1"/>
</dbReference>
<dbReference type="CDD" id="cd00165">
    <property type="entry name" value="S4"/>
    <property type="match status" value="1"/>
</dbReference>
<dbReference type="GO" id="GO:0006364">
    <property type="term" value="P:rRNA processing"/>
    <property type="evidence" value="ECO:0007669"/>
    <property type="project" value="UniProtKB-ARBA"/>
</dbReference>
<reference evidence="4" key="1">
    <citation type="submission" date="2018-05" db="EMBL/GenBank/DDBJ databases">
        <authorList>
            <person name="Lanie J.A."/>
            <person name="Ng W.-L."/>
            <person name="Kazmierczak K.M."/>
            <person name="Andrzejewski T.M."/>
            <person name="Davidsen T.M."/>
            <person name="Wayne K.J."/>
            <person name="Tettelin H."/>
            <person name="Glass J.I."/>
            <person name="Rusch D."/>
            <person name="Podicherti R."/>
            <person name="Tsui H.-C.T."/>
            <person name="Winkler M.E."/>
        </authorList>
    </citation>
    <scope>NUCLEOTIDE SEQUENCE</scope>
</reference>
<dbReference type="InterPro" id="IPR042092">
    <property type="entry name" value="PsdUridine_s_RsuA/RluB/E/F_cat"/>
</dbReference>
<dbReference type="InterPro" id="IPR002942">
    <property type="entry name" value="S4_RNA-bd"/>
</dbReference>
<dbReference type="Gene3D" id="3.10.290.10">
    <property type="entry name" value="RNA-binding S4 domain"/>
    <property type="match status" value="1"/>
</dbReference>
<dbReference type="AlphaFoldDB" id="A0A382EZN0"/>
<feature type="domain" description="RNA-binding S4" evidence="3">
    <location>
        <begin position="2"/>
        <end position="60"/>
    </location>
</feature>
<dbReference type="Pfam" id="PF01479">
    <property type="entry name" value="S4"/>
    <property type="match status" value="1"/>
</dbReference>
<dbReference type="SUPFAM" id="SSF55174">
    <property type="entry name" value="Alpha-L RNA-binding motif"/>
    <property type="match status" value="1"/>
</dbReference>
<dbReference type="Gene3D" id="3.30.70.580">
    <property type="entry name" value="Pseudouridine synthase I, catalytic domain, N-terminal subdomain"/>
    <property type="match status" value="1"/>
</dbReference>
<name>A0A382EZN0_9ZZZZ</name>
<dbReference type="CDD" id="cd02870">
    <property type="entry name" value="PseudoU_synth_RsuA_like"/>
    <property type="match status" value="1"/>
</dbReference>
<dbReference type="InterPro" id="IPR020094">
    <property type="entry name" value="TruA/RsuA/RluB/E/F_N"/>
</dbReference>
<evidence type="ECO:0000256" key="1">
    <source>
        <dbReference type="ARBA" id="ARBA00008348"/>
    </source>
</evidence>
<proteinExistence type="inferred from homology"/>
<dbReference type="FunFam" id="3.10.290.10:FF:000003">
    <property type="entry name" value="Pseudouridine synthase"/>
    <property type="match status" value="1"/>
</dbReference>
<dbReference type="EMBL" id="UINC01046941">
    <property type="protein sequence ID" value="SVB55574.1"/>
    <property type="molecule type" value="Genomic_DNA"/>
</dbReference>
<organism evidence="4">
    <name type="scientific">marine metagenome</name>
    <dbReference type="NCBI Taxonomy" id="408172"/>
    <lineage>
        <taxon>unclassified sequences</taxon>
        <taxon>metagenomes</taxon>
        <taxon>ecological metagenomes</taxon>
    </lineage>
</organism>